<reference evidence="3 5" key="1">
    <citation type="journal article" date="2010" name="BMC Genomics">
        <title>Combination of measures distinguishes pre-miRNAs from other stem-loops in the genome of the newly sequenced Anopheles darlingi.</title>
        <authorList>
            <person name="Mendes N.D."/>
            <person name="Freitas A.T."/>
            <person name="Vasconcelos A.T."/>
            <person name="Sagot M.F."/>
        </authorList>
    </citation>
    <scope>NUCLEOTIDE SEQUENCE</scope>
</reference>
<keyword evidence="5" id="KW-1185">Reference proteome</keyword>
<name>W5J766_ANODA</name>
<accession>W5J766</accession>
<dbReference type="EMBL" id="ADMH02001952">
    <property type="protein sequence ID" value="ETN60302.1"/>
    <property type="molecule type" value="Genomic_DNA"/>
</dbReference>
<feature type="transmembrane region" description="Helical" evidence="2">
    <location>
        <begin position="44"/>
        <end position="72"/>
    </location>
</feature>
<keyword evidence="2" id="KW-0812">Transmembrane</keyword>
<proteinExistence type="predicted"/>
<protein>
    <recommendedName>
        <fullName evidence="6">G-protein coupled receptors family 1 profile domain-containing protein</fullName>
    </recommendedName>
</protein>
<evidence type="ECO:0000313" key="5">
    <source>
        <dbReference type="Proteomes" id="UP000000673"/>
    </source>
</evidence>
<organism evidence="3">
    <name type="scientific">Anopheles darlingi</name>
    <name type="common">Mosquito</name>
    <dbReference type="NCBI Taxonomy" id="43151"/>
    <lineage>
        <taxon>Eukaryota</taxon>
        <taxon>Metazoa</taxon>
        <taxon>Ecdysozoa</taxon>
        <taxon>Arthropoda</taxon>
        <taxon>Hexapoda</taxon>
        <taxon>Insecta</taxon>
        <taxon>Pterygota</taxon>
        <taxon>Neoptera</taxon>
        <taxon>Endopterygota</taxon>
        <taxon>Diptera</taxon>
        <taxon>Nematocera</taxon>
        <taxon>Culicoidea</taxon>
        <taxon>Culicidae</taxon>
        <taxon>Anophelinae</taxon>
        <taxon>Anopheles</taxon>
    </lineage>
</organism>
<keyword evidence="2" id="KW-1133">Transmembrane helix</keyword>
<dbReference type="STRING" id="43151.W5J766"/>
<evidence type="ECO:0000313" key="4">
    <source>
        <dbReference type="EnsemblMetazoa" id="ADAC008084-PA"/>
    </source>
</evidence>
<reference evidence="4" key="4">
    <citation type="submission" date="2015-06" db="UniProtKB">
        <authorList>
            <consortium name="EnsemblMetazoa"/>
        </authorList>
    </citation>
    <scope>IDENTIFICATION</scope>
</reference>
<dbReference type="EnsemblMetazoa" id="ADAC008084-RA">
    <property type="protein sequence ID" value="ADAC008084-PA"/>
    <property type="gene ID" value="ADAC008084"/>
</dbReference>
<feature type="region of interest" description="Disordered" evidence="1">
    <location>
        <begin position="1"/>
        <end position="23"/>
    </location>
</feature>
<reference evidence="3" key="2">
    <citation type="submission" date="2010-05" db="EMBL/GenBank/DDBJ databases">
        <authorList>
            <person name="Almeida L.G."/>
            <person name="Nicolas M.F."/>
            <person name="Souza R.C."/>
            <person name="Vasconcelos A.T.R."/>
        </authorList>
    </citation>
    <scope>NUCLEOTIDE SEQUENCE</scope>
</reference>
<evidence type="ECO:0000313" key="3">
    <source>
        <dbReference type="EMBL" id="ETN60302.1"/>
    </source>
</evidence>
<dbReference type="AlphaFoldDB" id="W5J766"/>
<reference evidence="3" key="3">
    <citation type="journal article" date="2013" name="Nucleic Acids Res.">
        <title>The genome of Anopheles darlingi, the main neotropical malaria vector.</title>
        <authorList>
            <person name="Marinotti O."/>
            <person name="Cerqueira G.C."/>
            <person name="de Almeida L.G."/>
            <person name="Ferro M.I."/>
            <person name="Loreto E.L."/>
            <person name="Zaha A."/>
            <person name="Teixeira S.M."/>
            <person name="Wespiser A.R."/>
            <person name="Almeida E Silva A."/>
            <person name="Schlindwein A.D."/>
            <person name="Pacheco A.C."/>
            <person name="Silva A.L."/>
            <person name="Graveley B.R."/>
            <person name="Walenz B.P."/>
            <person name="Lima Bde A."/>
            <person name="Ribeiro C.A."/>
            <person name="Nunes-Silva C.G."/>
            <person name="de Carvalho C.R."/>
            <person name="Soares C.M."/>
            <person name="de Menezes C.B."/>
            <person name="Matiolli C."/>
            <person name="Caffrey D."/>
            <person name="Araujo D.A."/>
            <person name="de Oliveira D.M."/>
            <person name="Golenbock D."/>
            <person name="Grisard E.C."/>
            <person name="Fantinatti-Garboggini F."/>
            <person name="de Carvalho F.M."/>
            <person name="Barcellos F.G."/>
            <person name="Prosdocimi F."/>
            <person name="May G."/>
            <person name="Azevedo Junior G.M."/>
            <person name="Guimaraes G.M."/>
            <person name="Goldman G.H."/>
            <person name="Padilha I.Q."/>
            <person name="Batista Jda S."/>
            <person name="Ferro J.A."/>
            <person name="Ribeiro J.M."/>
            <person name="Fietto J.L."/>
            <person name="Dabbas K.M."/>
            <person name="Cerdeira L."/>
            <person name="Agnez-Lima L.F."/>
            <person name="Brocchi M."/>
            <person name="de Carvalho M.O."/>
            <person name="Teixeira Mde M."/>
            <person name="Diniz Maia Mde M."/>
            <person name="Goldman M.H."/>
            <person name="Cruz Schneider M.P."/>
            <person name="Felipe M.S."/>
            <person name="Hungria M."/>
            <person name="Nicolas M.F."/>
            <person name="Pereira M."/>
            <person name="Montes M.A."/>
            <person name="Cantao M.E."/>
            <person name="Vincentz M."/>
            <person name="Rafael M.S."/>
            <person name="Silverman N."/>
            <person name="Stoco P.H."/>
            <person name="Souza R.C."/>
            <person name="Vicentini R."/>
            <person name="Gazzinelli R.T."/>
            <person name="Neves Rde O."/>
            <person name="Silva R."/>
            <person name="Astolfi-Filho S."/>
            <person name="Maciel T.E."/>
            <person name="Urmenyi T.P."/>
            <person name="Tadei W.P."/>
            <person name="Camargo E.P."/>
            <person name="de Vasconcelos A.T."/>
        </authorList>
    </citation>
    <scope>NUCLEOTIDE SEQUENCE</scope>
</reference>
<evidence type="ECO:0008006" key="6">
    <source>
        <dbReference type="Google" id="ProtNLM"/>
    </source>
</evidence>
<dbReference type="Proteomes" id="UP000000673">
    <property type="component" value="Unassembled WGS sequence"/>
</dbReference>
<evidence type="ECO:0000256" key="1">
    <source>
        <dbReference type="SAM" id="MobiDB-lite"/>
    </source>
</evidence>
<dbReference type="VEuPathDB" id="VectorBase:ADAR2_006956"/>
<evidence type="ECO:0000256" key="2">
    <source>
        <dbReference type="SAM" id="Phobius"/>
    </source>
</evidence>
<dbReference type="VEuPathDB" id="VectorBase:ADAC008084"/>
<sequence>MDLFDAGESGLEPNPLLEYNHSIGDGGNGSQNGSIPLYTGYPRLLLNFATVTCIAYMVIGVPGNLLTIVALIKSKKVRTE</sequence>
<gene>
    <name evidence="3" type="ORF">AND_008084</name>
</gene>
<dbReference type="HOGENOM" id="CLU_2591714_0_0_1"/>
<keyword evidence="2" id="KW-0472">Membrane</keyword>